<dbReference type="AlphaFoldDB" id="A0A6N9YHJ3"/>
<accession>A0A6N9YHJ3</accession>
<dbReference type="PANTHER" id="PTHR40047:SF1">
    <property type="entry name" value="UPF0703 PROTEIN YCGQ"/>
    <property type="match status" value="1"/>
</dbReference>
<reference evidence="3 4" key="1">
    <citation type="submission" date="2020-02" db="EMBL/GenBank/DDBJ databases">
        <authorList>
            <person name="Li X.-J."/>
            <person name="Feng X.-M."/>
        </authorList>
    </citation>
    <scope>NUCLEOTIDE SEQUENCE [LARGE SCALE GENOMIC DNA]</scope>
    <source>
        <strain evidence="3 4">CGMCC 4.7225</strain>
    </source>
</reference>
<dbReference type="Pfam" id="PF21537">
    <property type="entry name" value="DUF1980_C"/>
    <property type="match status" value="1"/>
</dbReference>
<evidence type="ECO:0000259" key="2">
    <source>
        <dbReference type="Pfam" id="PF21537"/>
    </source>
</evidence>
<dbReference type="EMBL" id="JAAGOB010000002">
    <property type="protein sequence ID" value="NED94405.1"/>
    <property type="molecule type" value="Genomic_DNA"/>
</dbReference>
<dbReference type="InterPro" id="IPR052955">
    <property type="entry name" value="UPF0703_membrane_permease"/>
</dbReference>
<proteinExistence type="predicted"/>
<feature type="transmembrane region" description="Helical" evidence="1">
    <location>
        <begin position="84"/>
        <end position="103"/>
    </location>
</feature>
<evidence type="ECO:0000256" key="1">
    <source>
        <dbReference type="SAM" id="Phobius"/>
    </source>
</evidence>
<organism evidence="3 4">
    <name type="scientific">Phytoactinopolyspora alkaliphila</name>
    <dbReference type="NCBI Taxonomy" id="1783498"/>
    <lineage>
        <taxon>Bacteria</taxon>
        <taxon>Bacillati</taxon>
        <taxon>Actinomycetota</taxon>
        <taxon>Actinomycetes</taxon>
        <taxon>Jiangellales</taxon>
        <taxon>Jiangellaceae</taxon>
        <taxon>Phytoactinopolyspora</taxon>
    </lineage>
</organism>
<evidence type="ECO:0000313" key="4">
    <source>
        <dbReference type="Proteomes" id="UP000469185"/>
    </source>
</evidence>
<keyword evidence="1" id="KW-0472">Membrane</keyword>
<dbReference type="NCBIfam" id="TIGR03943">
    <property type="entry name" value="TIGR03943 family putative permease subunit"/>
    <property type="match status" value="1"/>
</dbReference>
<sequence length="246" mass="25628">MVAVKAMDERTQAVLLLALAAISIRLGLSSAALAYIKPGLQPALLVAGIALALLGGHGLLRSLRSGPSPGGDGADHDHRHAPGVAWLLMVPLLALLLIAPPALGSFAVDRQGSAPPASAGVGFLELPAPREGAVDLALREYVSRALYDPGRSLDGVPVRLVGFATPDDDGGYRLSRFTVNCCAADATAFSVEVVGDAARPPDTWLEVTGRWEQRPGHEPGTLSDEPPVIVAEQVSVIPAPDEPYEY</sequence>
<keyword evidence="1" id="KW-1133">Transmembrane helix</keyword>
<dbReference type="RefSeq" id="WP_163816192.1">
    <property type="nucleotide sequence ID" value="NZ_JAAGOB010000002.1"/>
</dbReference>
<protein>
    <submittedName>
        <fullName evidence="3">TIGR03943 family protein</fullName>
    </submittedName>
</protein>
<name>A0A6N9YHJ3_9ACTN</name>
<dbReference type="Proteomes" id="UP000469185">
    <property type="component" value="Unassembled WGS sequence"/>
</dbReference>
<dbReference type="InterPro" id="IPR015402">
    <property type="entry name" value="DUF1980"/>
</dbReference>
<keyword evidence="4" id="KW-1185">Reference proteome</keyword>
<feature type="transmembrane region" description="Helical" evidence="1">
    <location>
        <begin position="44"/>
        <end position="63"/>
    </location>
</feature>
<dbReference type="PANTHER" id="PTHR40047">
    <property type="entry name" value="UPF0703 PROTEIN YCGQ"/>
    <property type="match status" value="1"/>
</dbReference>
<gene>
    <name evidence="3" type="ORF">G1H11_03665</name>
</gene>
<evidence type="ECO:0000313" key="3">
    <source>
        <dbReference type="EMBL" id="NED94405.1"/>
    </source>
</evidence>
<keyword evidence="1" id="KW-0812">Transmembrane</keyword>
<dbReference type="InterPro" id="IPR048447">
    <property type="entry name" value="DUF1980_C"/>
</dbReference>
<feature type="domain" description="DUF1980" evidence="2">
    <location>
        <begin position="158"/>
        <end position="246"/>
    </location>
</feature>
<comment type="caution">
    <text evidence="3">The sequence shown here is derived from an EMBL/GenBank/DDBJ whole genome shotgun (WGS) entry which is preliminary data.</text>
</comment>